<keyword evidence="2" id="KW-0472">Membrane</keyword>
<evidence type="ECO:0000256" key="2">
    <source>
        <dbReference type="SAM" id="Phobius"/>
    </source>
</evidence>
<protein>
    <recommendedName>
        <fullName evidence="5">Small conserved membrane protein</fullName>
    </recommendedName>
</protein>
<evidence type="ECO:0000256" key="1">
    <source>
        <dbReference type="SAM" id="MobiDB-lite"/>
    </source>
</evidence>
<feature type="transmembrane region" description="Helical" evidence="2">
    <location>
        <begin position="77"/>
        <end position="95"/>
    </location>
</feature>
<dbReference type="PATRIC" id="fig|1423746.3.peg.1375"/>
<feature type="transmembrane region" description="Helical" evidence="2">
    <location>
        <begin position="102"/>
        <end position="124"/>
    </location>
</feature>
<keyword evidence="2" id="KW-0812">Transmembrane</keyword>
<feature type="compositionally biased region" description="Basic and acidic residues" evidence="1">
    <location>
        <begin position="1"/>
        <end position="20"/>
    </location>
</feature>
<evidence type="ECO:0008006" key="5">
    <source>
        <dbReference type="Google" id="ProtNLM"/>
    </source>
</evidence>
<proteinExistence type="predicted"/>
<keyword evidence="4" id="KW-1185">Reference proteome</keyword>
<keyword evidence="2" id="KW-1133">Transmembrane helix</keyword>
<feature type="transmembrane region" description="Helical" evidence="2">
    <location>
        <begin position="45"/>
        <end position="62"/>
    </location>
</feature>
<gene>
    <name evidence="3" type="ORF">FD27_GL001347</name>
</gene>
<dbReference type="AlphaFoldDB" id="A0A0R1P8Q4"/>
<dbReference type="InterPro" id="IPR004316">
    <property type="entry name" value="SWEET_rpt"/>
</dbReference>
<evidence type="ECO:0000313" key="4">
    <source>
        <dbReference type="Proteomes" id="UP000051445"/>
    </source>
</evidence>
<feature type="region of interest" description="Disordered" evidence="1">
    <location>
        <begin position="1"/>
        <end position="25"/>
    </location>
</feature>
<dbReference type="EMBL" id="AZER01000025">
    <property type="protein sequence ID" value="KRL25962.1"/>
    <property type="molecule type" value="Genomic_DNA"/>
</dbReference>
<organism evidence="3 4">
    <name type="scientific">Limosilactobacillus frumenti DSM 13145</name>
    <dbReference type="NCBI Taxonomy" id="1423746"/>
    <lineage>
        <taxon>Bacteria</taxon>
        <taxon>Bacillati</taxon>
        <taxon>Bacillota</taxon>
        <taxon>Bacilli</taxon>
        <taxon>Lactobacillales</taxon>
        <taxon>Lactobacillaceae</taxon>
        <taxon>Limosilactobacillus</taxon>
    </lineage>
</organism>
<comment type="caution">
    <text evidence="3">The sequence shown here is derived from an EMBL/GenBank/DDBJ whole genome shotgun (WGS) entry which is preliminary data.</text>
</comment>
<dbReference type="Pfam" id="PF03083">
    <property type="entry name" value="MtN3_slv"/>
    <property type="match status" value="1"/>
</dbReference>
<name>A0A0R1P8Q4_9LACO</name>
<evidence type="ECO:0000313" key="3">
    <source>
        <dbReference type="EMBL" id="KRL25962.1"/>
    </source>
</evidence>
<sequence>MMSKEKVISKDELTGKEKKVSPQVVSKQVEPDKEWVAKRLKQVKISGNIATIACLIMYSSYVEQIIANFSGHPVSPVQPFFAAINATMWVVYGWLKPIKKDWPVIISNFPGIIFGIITAITAFIH</sequence>
<reference evidence="3 4" key="1">
    <citation type="journal article" date="2015" name="Genome Announc.">
        <title>Expanding the biotechnology potential of lactobacilli through comparative genomics of 213 strains and associated genera.</title>
        <authorList>
            <person name="Sun Z."/>
            <person name="Harris H.M."/>
            <person name="McCann A."/>
            <person name="Guo C."/>
            <person name="Argimon S."/>
            <person name="Zhang W."/>
            <person name="Yang X."/>
            <person name="Jeffery I.B."/>
            <person name="Cooney J.C."/>
            <person name="Kagawa T.F."/>
            <person name="Liu W."/>
            <person name="Song Y."/>
            <person name="Salvetti E."/>
            <person name="Wrobel A."/>
            <person name="Rasinkangas P."/>
            <person name="Parkhill J."/>
            <person name="Rea M.C."/>
            <person name="O'Sullivan O."/>
            <person name="Ritari J."/>
            <person name="Douillard F.P."/>
            <person name="Paul Ross R."/>
            <person name="Yang R."/>
            <person name="Briner A.E."/>
            <person name="Felis G.E."/>
            <person name="de Vos W.M."/>
            <person name="Barrangou R."/>
            <person name="Klaenhammer T.R."/>
            <person name="Caufield P.W."/>
            <person name="Cui Y."/>
            <person name="Zhang H."/>
            <person name="O'Toole P.W."/>
        </authorList>
    </citation>
    <scope>NUCLEOTIDE SEQUENCE [LARGE SCALE GENOMIC DNA]</scope>
    <source>
        <strain evidence="3 4">DSM 13145</strain>
    </source>
</reference>
<accession>A0A0R1P8Q4</accession>
<dbReference type="GO" id="GO:0016020">
    <property type="term" value="C:membrane"/>
    <property type="evidence" value="ECO:0007669"/>
    <property type="project" value="InterPro"/>
</dbReference>
<dbReference type="Proteomes" id="UP000051445">
    <property type="component" value="Unassembled WGS sequence"/>
</dbReference>
<dbReference type="Gene3D" id="1.20.1280.290">
    <property type="match status" value="1"/>
</dbReference>